<evidence type="ECO:0000256" key="14">
    <source>
        <dbReference type="ARBA" id="ARBA00029440"/>
    </source>
</evidence>
<reference evidence="16 17" key="1">
    <citation type="submission" date="2015-07" db="EMBL/GenBank/DDBJ databases">
        <title>Whole genome sequence of Thermanaerothrix daxensis DSM 23592.</title>
        <authorList>
            <person name="Hemp J."/>
            <person name="Ward L.M."/>
            <person name="Pace L.A."/>
            <person name="Fischer W.W."/>
        </authorList>
    </citation>
    <scope>NUCLEOTIDE SEQUENCE [LARGE SCALE GENOMIC DNA]</scope>
    <source>
        <strain evidence="16 17">GNS-1</strain>
    </source>
</reference>
<evidence type="ECO:0000256" key="2">
    <source>
        <dbReference type="ARBA" id="ARBA00001927"/>
    </source>
</evidence>
<evidence type="ECO:0000256" key="3">
    <source>
        <dbReference type="ARBA" id="ARBA00009716"/>
    </source>
</evidence>
<evidence type="ECO:0000256" key="9">
    <source>
        <dbReference type="ARBA" id="ARBA00023002"/>
    </source>
</evidence>
<evidence type="ECO:0000256" key="13">
    <source>
        <dbReference type="ARBA" id="ARBA00023291"/>
    </source>
</evidence>
<dbReference type="InterPro" id="IPR036188">
    <property type="entry name" value="FAD/NAD-bd_sf"/>
</dbReference>
<accession>A0A0P6Y3B2</accession>
<dbReference type="GO" id="GO:0051538">
    <property type="term" value="F:3 iron, 4 sulfur cluster binding"/>
    <property type="evidence" value="ECO:0007669"/>
    <property type="project" value="UniProtKB-KW"/>
</dbReference>
<dbReference type="GO" id="GO:0006537">
    <property type="term" value="P:glutamate biosynthetic process"/>
    <property type="evidence" value="ECO:0007669"/>
    <property type="project" value="UniProtKB-KW"/>
</dbReference>
<dbReference type="InterPro" id="IPR023753">
    <property type="entry name" value="FAD/NAD-binding_dom"/>
</dbReference>
<dbReference type="Proteomes" id="UP000050544">
    <property type="component" value="Unassembled WGS sequence"/>
</dbReference>
<evidence type="ECO:0000313" key="17">
    <source>
        <dbReference type="Proteomes" id="UP000050544"/>
    </source>
</evidence>
<dbReference type="InterPro" id="IPR050711">
    <property type="entry name" value="ET-N_metabolism_enzyme"/>
</dbReference>
<dbReference type="RefSeq" id="WP_054520261.1">
    <property type="nucleotide sequence ID" value="NZ_LGKO01000002.1"/>
</dbReference>
<keyword evidence="8" id="KW-0315">Glutamine amidotransferase</keyword>
<dbReference type="PATRIC" id="fig|869279.4.peg.219"/>
<keyword evidence="13" id="KW-0003">3Fe-4S</keyword>
<dbReference type="AlphaFoldDB" id="A0A0P6Y3B2"/>
<dbReference type="Pfam" id="PF07992">
    <property type="entry name" value="Pyr_redox_2"/>
    <property type="match status" value="1"/>
</dbReference>
<keyword evidence="6" id="KW-0288">FMN</keyword>
<dbReference type="PANTHER" id="PTHR11938">
    <property type="entry name" value="FAD NADPH DEHYDROGENASE/OXIDOREDUCTASE"/>
    <property type="match status" value="1"/>
</dbReference>
<comment type="cofactor">
    <cofactor evidence="2">
        <name>[3Fe-4S] cluster</name>
        <dbReference type="ChEBI" id="CHEBI:21137"/>
    </cofactor>
</comment>
<evidence type="ECO:0000256" key="10">
    <source>
        <dbReference type="ARBA" id="ARBA00023004"/>
    </source>
</evidence>
<comment type="pathway">
    <text evidence="14">Amino-acid biosynthesis.</text>
</comment>
<dbReference type="STRING" id="869279.SE15_01115"/>
<keyword evidence="11" id="KW-0411">Iron-sulfur</keyword>
<dbReference type="GO" id="GO:0016491">
    <property type="term" value="F:oxidoreductase activity"/>
    <property type="evidence" value="ECO:0007669"/>
    <property type="project" value="UniProtKB-KW"/>
</dbReference>
<organism evidence="16 17">
    <name type="scientific">Thermanaerothrix daxensis</name>
    <dbReference type="NCBI Taxonomy" id="869279"/>
    <lineage>
        <taxon>Bacteria</taxon>
        <taxon>Bacillati</taxon>
        <taxon>Chloroflexota</taxon>
        <taxon>Anaerolineae</taxon>
        <taxon>Anaerolineales</taxon>
        <taxon>Anaerolineaceae</taxon>
        <taxon>Thermanaerothrix</taxon>
    </lineage>
</organism>
<keyword evidence="12" id="KW-0314">Glutamate biosynthesis</keyword>
<gene>
    <name evidence="16" type="ORF">SE15_01115</name>
</gene>
<evidence type="ECO:0000256" key="7">
    <source>
        <dbReference type="ARBA" id="ARBA00022723"/>
    </source>
</evidence>
<protein>
    <recommendedName>
        <fullName evidence="15">FAD/NAD(P)-binding domain-containing protein</fullName>
    </recommendedName>
</protein>
<dbReference type="Gene3D" id="3.40.50.720">
    <property type="entry name" value="NAD(P)-binding Rossmann-like Domain"/>
    <property type="match status" value="1"/>
</dbReference>
<evidence type="ECO:0000256" key="11">
    <source>
        <dbReference type="ARBA" id="ARBA00023014"/>
    </source>
</evidence>
<keyword evidence="7" id="KW-0479">Metal-binding</keyword>
<comment type="similarity">
    <text evidence="3">Belongs to the glutamate synthase family.</text>
</comment>
<comment type="cofactor">
    <cofactor evidence="1">
        <name>FMN</name>
        <dbReference type="ChEBI" id="CHEBI:58210"/>
    </cofactor>
</comment>
<evidence type="ECO:0000256" key="6">
    <source>
        <dbReference type="ARBA" id="ARBA00022643"/>
    </source>
</evidence>
<sequence>MNLENRYWVAIAGAGPAGLYAAQHLAEHGIQVVLFNRDIRPGGLAEYGIYPDKLRLKNGLRAQFQQILSLPEVHYYGYVRIGRDGDFTLDDLRRLGFQAILVAVGAQGTKWLGLPGENLEGVYHAKDIVYHYNKLPPYSQRTYRIGNKVAIVGGGNVMVDVARYLIEVRQVGEVVVIVRRGPKEVKFDRRELESVAANLDWQAFEAELERVAPIMRALGQDPETSREFVRAAIAKAGPRRSTTRLWIRFLASPRRILDNGQGAVGGVELEDNTLVLQNGEVVAKGLGHTWVMPVDTLIFAIGDRVDESIGLPVHRYEFDKNPHPRFPIEGESYEAYDSERNEPIEGVFVAGWSRKASSGLVGVARRDGVNAARAMLQYLGNLTPLPTPLLPAIEQAIQDLPHPVVTKEHLARLYQAEAERAQALGLEEYRFATNEEMLETMGLLGVVH</sequence>
<dbReference type="PRINTS" id="PR00419">
    <property type="entry name" value="ADXRDTASE"/>
</dbReference>
<dbReference type="SUPFAM" id="SSF51971">
    <property type="entry name" value="Nucleotide-binding domain"/>
    <property type="match status" value="1"/>
</dbReference>
<dbReference type="GO" id="GO:0046872">
    <property type="term" value="F:metal ion binding"/>
    <property type="evidence" value="ECO:0007669"/>
    <property type="project" value="UniProtKB-KW"/>
</dbReference>
<comment type="caution">
    <text evidence="16">The sequence shown here is derived from an EMBL/GenBank/DDBJ whole genome shotgun (WGS) entry which is preliminary data.</text>
</comment>
<evidence type="ECO:0000313" key="16">
    <source>
        <dbReference type="EMBL" id="KPL83868.1"/>
    </source>
</evidence>
<proteinExistence type="inferred from homology"/>
<dbReference type="PANTHER" id="PTHR11938:SF91">
    <property type="entry name" value="NADPH:ADRENODOXIN OXIDOREDUCTASE, MITOCHONDRIAL"/>
    <property type="match status" value="1"/>
</dbReference>
<evidence type="ECO:0000256" key="4">
    <source>
        <dbReference type="ARBA" id="ARBA00022605"/>
    </source>
</evidence>
<evidence type="ECO:0000259" key="15">
    <source>
        <dbReference type="Pfam" id="PF07992"/>
    </source>
</evidence>
<keyword evidence="10" id="KW-0408">Iron</keyword>
<keyword evidence="17" id="KW-1185">Reference proteome</keyword>
<name>A0A0P6Y3B2_9CHLR</name>
<dbReference type="OrthoDB" id="9803192at2"/>
<evidence type="ECO:0000256" key="12">
    <source>
        <dbReference type="ARBA" id="ARBA00023164"/>
    </source>
</evidence>
<keyword evidence="4" id="KW-0028">Amino-acid biosynthesis</keyword>
<keyword evidence="5" id="KW-0285">Flavoprotein</keyword>
<evidence type="ECO:0000256" key="5">
    <source>
        <dbReference type="ARBA" id="ARBA00022630"/>
    </source>
</evidence>
<dbReference type="EMBL" id="LGKO01000002">
    <property type="protein sequence ID" value="KPL83868.1"/>
    <property type="molecule type" value="Genomic_DNA"/>
</dbReference>
<evidence type="ECO:0000256" key="1">
    <source>
        <dbReference type="ARBA" id="ARBA00001917"/>
    </source>
</evidence>
<keyword evidence="9" id="KW-0560">Oxidoreductase</keyword>
<evidence type="ECO:0000256" key="8">
    <source>
        <dbReference type="ARBA" id="ARBA00022962"/>
    </source>
</evidence>
<dbReference type="Gene3D" id="3.50.50.60">
    <property type="entry name" value="FAD/NAD(P)-binding domain"/>
    <property type="match status" value="1"/>
</dbReference>
<feature type="domain" description="FAD/NAD(P)-binding" evidence="15">
    <location>
        <begin position="9"/>
        <end position="185"/>
    </location>
</feature>